<keyword evidence="6 16" id="KW-0328">Glycosyltransferase</keyword>
<dbReference type="Gene3D" id="3.40.50.2020">
    <property type="match status" value="1"/>
</dbReference>
<dbReference type="AlphaFoldDB" id="A0A2X0VRM0"/>
<evidence type="ECO:0000256" key="11">
    <source>
        <dbReference type="ARBA" id="ARBA00052919"/>
    </source>
</evidence>
<evidence type="ECO:0000256" key="7">
    <source>
        <dbReference type="ARBA" id="ARBA00022679"/>
    </source>
</evidence>
<dbReference type="EMBL" id="UAPV01000001">
    <property type="protein sequence ID" value="SPT70420.1"/>
    <property type="molecule type" value="Genomic_DNA"/>
</dbReference>
<dbReference type="FunFam" id="3.40.50.2020:FF:000023">
    <property type="entry name" value="Probable uracil phosphoribosyltransferase"/>
    <property type="match status" value="1"/>
</dbReference>
<keyword evidence="17" id="KW-1185">Reference proteome</keyword>
<evidence type="ECO:0000256" key="13">
    <source>
        <dbReference type="ARBA" id="ARBA00072146"/>
    </source>
</evidence>
<dbReference type="PANTHER" id="PTHR11608:SF0">
    <property type="entry name" value="BIFUNCTIONAL PROTEIN PYRR"/>
    <property type="match status" value="1"/>
</dbReference>
<name>A0A2X0VRM0_9GAMM</name>
<proteinExistence type="inferred from homology"/>
<sequence length="218" mass="24262">MRIHNLEDKNTVINYFTSELRDINIQNDPMRFRNNIERIGQMLSYEISQTLSYSKQSVTTPLGVKEVNLIDEKLVVASILRAGLPLHNGVLSVFDRAENCFVSAYRKYRDANNFTIHVEYLVLPELDDKTVILCDPMLATGSSMEVAYNAILSKSKPKRVIICSIVASEQALDYINKTLGDKVSDLFVATVDPSLDAHSYNVPGIGDAGDLAFGAKLD</sequence>
<evidence type="ECO:0000256" key="2">
    <source>
        <dbReference type="ARBA" id="ARBA00005180"/>
    </source>
</evidence>
<comment type="catalytic activity">
    <reaction evidence="11">
        <text>UMP + diphosphate = 5-phospho-alpha-D-ribose 1-diphosphate + uracil</text>
        <dbReference type="Rhea" id="RHEA:13017"/>
        <dbReference type="ChEBI" id="CHEBI:17568"/>
        <dbReference type="ChEBI" id="CHEBI:33019"/>
        <dbReference type="ChEBI" id="CHEBI:57865"/>
        <dbReference type="ChEBI" id="CHEBI:58017"/>
        <dbReference type="EC" id="2.4.2.9"/>
    </reaction>
</comment>
<dbReference type="InterPro" id="IPR000836">
    <property type="entry name" value="PRTase_dom"/>
</dbReference>
<dbReference type="EC" id="2.4.2.9" evidence="4"/>
<reference evidence="16 17" key="1">
    <citation type="submission" date="2018-06" db="EMBL/GenBank/DDBJ databases">
        <authorList>
            <consortium name="Pathogen Informatics"/>
            <person name="Doyle S."/>
        </authorList>
    </citation>
    <scope>NUCLEOTIDE SEQUENCE [LARGE SCALE GENOMIC DNA]</scope>
    <source>
        <strain evidence="16 17">NCTC13093</strain>
    </source>
</reference>
<evidence type="ECO:0000256" key="6">
    <source>
        <dbReference type="ARBA" id="ARBA00022676"/>
    </source>
</evidence>
<evidence type="ECO:0000256" key="5">
    <source>
        <dbReference type="ARBA" id="ARBA00022533"/>
    </source>
</evidence>
<keyword evidence="7 16" id="KW-0808">Transferase</keyword>
<accession>A0A2X0VRM0</accession>
<evidence type="ECO:0000256" key="9">
    <source>
        <dbReference type="ARBA" id="ARBA00023134"/>
    </source>
</evidence>
<evidence type="ECO:0000256" key="3">
    <source>
        <dbReference type="ARBA" id="ARBA00009516"/>
    </source>
</evidence>
<keyword evidence="8" id="KW-0547">Nucleotide-binding</keyword>
<keyword evidence="9" id="KW-0342">GTP-binding</keyword>
<dbReference type="CDD" id="cd06223">
    <property type="entry name" value="PRTases_typeI"/>
    <property type="match status" value="1"/>
</dbReference>
<evidence type="ECO:0000259" key="15">
    <source>
        <dbReference type="Pfam" id="PF14681"/>
    </source>
</evidence>
<evidence type="ECO:0000256" key="10">
    <source>
        <dbReference type="ARBA" id="ARBA00031082"/>
    </source>
</evidence>
<feature type="domain" description="Phosphoribosyltransferase" evidence="15">
    <location>
        <begin position="11"/>
        <end position="214"/>
    </location>
</feature>
<evidence type="ECO:0000256" key="4">
    <source>
        <dbReference type="ARBA" id="ARBA00011894"/>
    </source>
</evidence>
<dbReference type="Proteomes" id="UP000250086">
    <property type="component" value="Unassembled WGS sequence"/>
</dbReference>
<evidence type="ECO:0000256" key="14">
    <source>
        <dbReference type="ARBA" id="ARBA00079807"/>
    </source>
</evidence>
<evidence type="ECO:0000256" key="1">
    <source>
        <dbReference type="ARBA" id="ARBA00001946"/>
    </source>
</evidence>
<comment type="cofactor">
    <cofactor evidence="1">
        <name>Mg(2+)</name>
        <dbReference type="ChEBI" id="CHEBI:18420"/>
    </cofactor>
</comment>
<gene>
    <name evidence="16" type="primary">upp</name>
    <name evidence="16" type="ORF">NCTC13093_01835</name>
</gene>
<evidence type="ECO:0000313" key="17">
    <source>
        <dbReference type="Proteomes" id="UP000250086"/>
    </source>
</evidence>
<dbReference type="NCBIfam" id="NF001097">
    <property type="entry name" value="PRK00129.1"/>
    <property type="match status" value="1"/>
</dbReference>
<evidence type="ECO:0000256" key="12">
    <source>
        <dbReference type="ARBA" id="ARBA00056901"/>
    </source>
</evidence>
<dbReference type="InterPro" id="IPR029057">
    <property type="entry name" value="PRTase-like"/>
</dbReference>
<keyword evidence="5" id="KW-0021">Allosteric enzyme</keyword>
<dbReference type="GO" id="GO:0005525">
    <property type="term" value="F:GTP binding"/>
    <property type="evidence" value="ECO:0007669"/>
    <property type="project" value="UniProtKB-KW"/>
</dbReference>
<dbReference type="Pfam" id="PF14681">
    <property type="entry name" value="UPRTase"/>
    <property type="match status" value="1"/>
</dbReference>
<evidence type="ECO:0000256" key="8">
    <source>
        <dbReference type="ARBA" id="ARBA00022741"/>
    </source>
</evidence>
<evidence type="ECO:0000313" key="16">
    <source>
        <dbReference type="EMBL" id="SPT70420.1"/>
    </source>
</evidence>
<organism evidence="16 17">
    <name type="scientific">Anaerobiospirillum thomasii</name>
    <dbReference type="NCBI Taxonomy" id="179995"/>
    <lineage>
        <taxon>Bacteria</taxon>
        <taxon>Pseudomonadati</taxon>
        <taxon>Pseudomonadota</taxon>
        <taxon>Gammaproteobacteria</taxon>
        <taxon>Aeromonadales</taxon>
        <taxon>Succinivibrionaceae</taxon>
        <taxon>Anaerobiospirillum</taxon>
    </lineage>
</organism>
<dbReference type="GO" id="GO:0004845">
    <property type="term" value="F:uracil phosphoribosyltransferase activity"/>
    <property type="evidence" value="ECO:0007669"/>
    <property type="project" value="UniProtKB-EC"/>
</dbReference>
<comment type="similarity">
    <text evidence="3">Belongs to the UPRTase family.</text>
</comment>
<comment type="function">
    <text evidence="12">Catalyzes the conversion of uracil and 5-phospho-alpha-D-ribose 1-diphosphate (PRPP) to UMP and diphosphate.</text>
</comment>
<protein>
    <recommendedName>
        <fullName evidence="13">Uracil phosphoribosyltransferase</fullName>
        <ecNumber evidence="4">2.4.2.9</ecNumber>
    </recommendedName>
    <alternativeName>
        <fullName evidence="10">UMP pyrophosphorylase</fullName>
    </alternativeName>
    <alternativeName>
        <fullName evidence="14">UPRTase</fullName>
    </alternativeName>
</protein>
<dbReference type="SUPFAM" id="SSF53271">
    <property type="entry name" value="PRTase-like"/>
    <property type="match status" value="1"/>
</dbReference>
<dbReference type="PANTHER" id="PTHR11608">
    <property type="entry name" value="BIFUNCTIONAL PROTEIN PYRR"/>
    <property type="match status" value="1"/>
</dbReference>
<comment type="pathway">
    <text evidence="2">Pyrimidine metabolism; UMP biosynthesis via salvage pathway; UMP from uracil: step 1/1.</text>
</comment>
<dbReference type="InterPro" id="IPR050137">
    <property type="entry name" value="PyrR_bifunctional"/>
</dbReference>